<name>A0A1T5MF25_9BACT</name>
<dbReference type="InterPro" id="IPR023393">
    <property type="entry name" value="START-like_dom_sf"/>
</dbReference>
<dbReference type="SUPFAM" id="SSF55961">
    <property type="entry name" value="Bet v1-like"/>
    <property type="match status" value="1"/>
</dbReference>
<organism evidence="1 2">
    <name type="scientific">Ohtaekwangia koreensis</name>
    <dbReference type="NCBI Taxonomy" id="688867"/>
    <lineage>
        <taxon>Bacteria</taxon>
        <taxon>Pseudomonadati</taxon>
        <taxon>Bacteroidota</taxon>
        <taxon>Cytophagia</taxon>
        <taxon>Cytophagales</taxon>
        <taxon>Fulvivirgaceae</taxon>
        <taxon>Ohtaekwangia</taxon>
    </lineage>
</organism>
<accession>A0A1T5MF25</accession>
<proteinExistence type="predicted"/>
<keyword evidence="2" id="KW-1185">Reference proteome</keyword>
<dbReference type="STRING" id="688867.SAMN05660236_5245"/>
<sequence>MKVYQLKRSQVLPITMQHAWEFFSSPKNLAKITPERMGFEILSISGGDKMYAGQIINYKIKILPFYRARWTTEITHVQEPFYFIDEQRFGPYALWHHQHHFKEVPGGVEVTDDVHYAIPFGFLGRLANAVFVQRELNTIFEYRNAILQKYFPSGDKTMLKSA</sequence>
<dbReference type="Gene3D" id="3.30.530.20">
    <property type="match status" value="1"/>
</dbReference>
<reference evidence="1 2" key="1">
    <citation type="submission" date="2017-02" db="EMBL/GenBank/DDBJ databases">
        <authorList>
            <person name="Peterson S.W."/>
        </authorList>
    </citation>
    <scope>NUCLEOTIDE SEQUENCE [LARGE SCALE GENOMIC DNA]</scope>
    <source>
        <strain evidence="1 2">DSM 25262</strain>
    </source>
</reference>
<evidence type="ECO:0000313" key="1">
    <source>
        <dbReference type="EMBL" id="SKC86755.1"/>
    </source>
</evidence>
<protein>
    <submittedName>
        <fullName evidence="1">Ligand-binding SRPBCC domain-containing protein</fullName>
    </submittedName>
</protein>
<dbReference type="EMBL" id="FUZU01000004">
    <property type="protein sequence ID" value="SKC86755.1"/>
    <property type="molecule type" value="Genomic_DNA"/>
</dbReference>
<dbReference type="OrthoDB" id="9793552at2"/>
<dbReference type="CDD" id="cd07820">
    <property type="entry name" value="SRPBCC_3"/>
    <property type="match status" value="1"/>
</dbReference>
<evidence type="ECO:0000313" key="2">
    <source>
        <dbReference type="Proteomes" id="UP000190961"/>
    </source>
</evidence>
<dbReference type="AlphaFoldDB" id="A0A1T5MF25"/>
<gene>
    <name evidence="1" type="ORF">SAMN05660236_5245</name>
</gene>
<dbReference type="Proteomes" id="UP000190961">
    <property type="component" value="Unassembled WGS sequence"/>
</dbReference>